<reference evidence="4" key="1">
    <citation type="journal article" date="2017" name="Mycologia">
        <title>Fusarium algeriense, sp. nov., a novel toxigenic crown rot pathogen of durum wheat from Algeria is nested in the Fusarium burgessii species complex.</title>
        <authorList>
            <person name="Laraba I."/>
            <person name="Keddad A."/>
            <person name="Boureghda H."/>
            <person name="Abdallah N."/>
            <person name="Vaughan M.M."/>
            <person name="Proctor R.H."/>
            <person name="Busman M."/>
            <person name="O'Donnell K."/>
        </authorList>
    </citation>
    <scope>NUCLEOTIDE SEQUENCE</scope>
    <source>
        <strain evidence="4">NRRL 25174</strain>
    </source>
</reference>
<dbReference type="InterPro" id="IPR011990">
    <property type="entry name" value="TPR-like_helical_dom_sf"/>
</dbReference>
<keyword evidence="1" id="KW-0677">Repeat</keyword>
<dbReference type="Proteomes" id="UP000730481">
    <property type="component" value="Unassembled WGS sequence"/>
</dbReference>
<dbReference type="GO" id="GO:0003729">
    <property type="term" value="F:mRNA binding"/>
    <property type="evidence" value="ECO:0007669"/>
    <property type="project" value="TreeGrafter"/>
</dbReference>
<evidence type="ECO:0000313" key="5">
    <source>
        <dbReference type="Proteomes" id="UP000730481"/>
    </source>
</evidence>
<dbReference type="InterPro" id="IPR057027">
    <property type="entry name" value="TPR_mt"/>
</dbReference>
<gene>
    <name evidence="4" type="ORF">FBEOM_13036</name>
</gene>
<feature type="compositionally biased region" description="Low complexity" evidence="2">
    <location>
        <begin position="31"/>
        <end position="48"/>
    </location>
</feature>
<evidence type="ECO:0000259" key="3">
    <source>
        <dbReference type="Pfam" id="PF23276"/>
    </source>
</evidence>
<dbReference type="Pfam" id="PF23276">
    <property type="entry name" value="TPR_24"/>
    <property type="match status" value="1"/>
</dbReference>
<dbReference type="PANTHER" id="PTHR47938:SF35">
    <property type="entry name" value="PENTATRICOPEPTIDE REPEAT-CONTAINING PROTEIN 4, MITOCHONDRIAL-RELATED"/>
    <property type="match status" value="1"/>
</dbReference>
<feature type="domain" description="Pentatricopeptide repeat-containing protein-mitochondrial" evidence="3">
    <location>
        <begin position="296"/>
        <end position="424"/>
    </location>
</feature>
<protein>
    <recommendedName>
        <fullName evidence="3">Pentatricopeptide repeat-containing protein-mitochondrial domain-containing protein</fullName>
    </recommendedName>
</protein>
<dbReference type="EMBL" id="PVQB02000895">
    <property type="protein sequence ID" value="KAF4333163.1"/>
    <property type="molecule type" value="Genomic_DNA"/>
</dbReference>
<keyword evidence="5" id="KW-1185">Reference proteome</keyword>
<evidence type="ECO:0000256" key="1">
    <source>
        <dbReference type="ARBA" id="ARBA00022737"/>
    </source>
</evidence>
<organism evidence="4 5">
    <name type="scientific">Fusarium beomiforme</name>
    <dbReference type="NCBI Taxonomy" id="44412"/>
    <lineage>
        <taxon>Eukaryota</taxon>
        <taxon>Fungi</taxon>
        <taxon>Dikarya</taxon>
        <taxon>Ascomycota</taxon>
        <taxon>Pezizomycotina</taxon>
        <taxon>Sordariomycetes</taxon>
        <taxon>Hypocreomycetidae</taxon>
        <taxon>Hypocreales</taxon>
        <taxon>Nectriaceae</taxon>
        <taxon>Fusarium</taxon>
        <taxon>Fusarium burgessii species complex</taxon>
    </lineage>
</organism>
<evidence type="ECO:0000313" key="4">
    <source>
        <dbReference type="EMBL" id="KAF4333163.1"/>
    </source>
</evidence>
<dbReference type="GO" id="GO:0005739">
    <property type="term" value="C:mitochondrion"/>
    <property type="evidence" value="ECO:0007669"/>
    <property type="project" value="TreeGrafter"/>
</dbReference>
<dbReference type="GO" id="GO:0140053">
    <property type="term" value="P:mitochondrial gene expression"/>
    <property type="evidence" value="ECO:0007669"/>
    <property type="project" value="TreeGrafter"/>
</dbReference>
<dbReference type="PANTHER" id="PTHR47938">
    <property type="entry name" value="RESPIRATORY COMPLEX I CHAPERONE (CIA84), PUTATIVE (AFU_ORTHOLOGUE AFUA_2G06020)-RELATED"/>
    <property type="match status" value="1"/>
</dbReference>
<evidence type="ECO:0000256" key="2">
    <source>
        <dbReference type="SAM" id="MobiDB-lite"/>
    </source>
</evidence>
<sequence>MVSLGSRAKDSKEEAEGLSAFSEEYQHKLAQQQSTQTTQHVDQQTDEQAVPQARNPALGKVLPNLDAVSTPLMIDALRRLREPRQKGNSDLPKNRHRRILHIVRYLLKHRKYPVDSLIYESLMAAMADPQGSSVGVSKLLQDMKFHNLPLTADVYYLALEALSVHPDYILRQEVIQMMAQHWVEFTMSAKQNIAVAMLREGQFELAMDKLTQLLKDPGHVDLWVYDIFILEFGREGFYDEMLHILKKRRFAHGSDAPFRSIQLMALDMFSQGFHHQGTDFLWRAVVNTPILSPSTGIIENVLATGARHGDTELASQALKKLTSRGKTGQQHNDALVEAFANAGNVTGALEVLNMQQNSGRLFDRGTTRPILRALLKNRDLINGAVAAIRAMHKEGHVPLEALMVTVEALAQTRTSEAAMPLFNDTYFLTGRNPRLTDFGPLLRYAAKTETQYELAMAYNSELAKIDISPVSTGKKSGQNPDSNNATIPKTWMDQVDAGPAFDVIIPACAKKGDFELAFKFIEHARNAVPDYPVWRSAEWVEPFVKLALAAEHPAVWEIVDLLDQGDDAPAVMIRKELRRQRLEKRENS</sequence>
<accession>A0A9P5DSU3</accession>
<name>A0A9P5DSU3_9HYPO</name>
<proteinExistence type="predicted"/>
<dbReference type="Gene3D" id="1.25.40.10">
    <property type="entry name" value="Tetratricopeptide repeat domain"/>
    <property type="match status" value="1"/>
</dbReference>
<comment type="caution">
    <text evidence="4">The sequence shown here is derived from an EMBL/GenBank/DDBJ whole genome shotgun (WGS) entry which is preliminary data.</text>
</comment>
<reference evidence="4" key="2">
    <citation type="submission" date="2020-02" db="EMBL/GenBank/DDBJ databases">
        <title>Identification and distribution of gene clusters putatively required for synthesis of sphingolipid metabolism inhibitors in phylogenetically diverse species of the filamentous fungus Fusarium.</title>
        <authorList>
            <person name="Kim H.-S."/>
            <person name="Busman M."/>
            <person name="Brown D.W."/>
            <person name="Divon H."/>
            <person name="Uhlig S."/>
            <person name="Proctor R.H."/>
        </authorList>
    </citation>
    <scope>NUCLEOTIDE SEQUENCE</scope>
    <source>
        <strain evidence="4">NRRL 25174</strain>
    </source>
</reference>
<dbReference type="AlphaFoldDB" id="A0A9P5DSU3"/>
<feature type="region of interest" description="Disordered" evidence="2">
    <location>
        <begin position="1"/>
        <end position="58"/>
    </location>
</feature>
<dbReference type="OrthoDB" id="747253at2759"/>